<dbReference type="AlphaFoldDB" id="A0AA41KIW1"/>
<reference evidence="2" key="1">
    <citation type="submission" date="2021-06" db="EMBL/GenBank/DDBJ databases">
        <title>New haloarchaea isolates fom saline soil.</title>
        <authorList>
            <person name="Duran-Viseras A."/>
            <person name="Sanchez-Porro C.S."/>
            <person name="Ventosa A."/>
        </authorList>
    </citation>
    <scope>NUCLEOTIDE SEQUENCE</scope>
    <source>
        <strain evidence="2">JCM 18369</strain>
    </source>
</reference>
<keyword evidence="3" id="KW-1185">Reference proteome</keyword>
<organism evidence="2 3">
    <name type="scientific">Haloarcula salina</name>
    <dbReference type="NCBI Taxonomy" id="1429914"/>
    <lineage>
        <taxon>Archaea</taxon>
        <taxon>Methanobacteriati</taxon>
        <taxon>Methanobacteriota</taxon>
        <taxon>Stenosarchaea group</taxon>
        <taxon>Halobacteria</taxon>
        <taxon>Halobacteriales</taxon>
        <taxon>Haloarculaceae</taxon>
        <taxon>Haloarcula</taxon>
    </lineage>
</organism>
<accession>A0AA41KIW1</accession>
<comment type="caution">
    <text evidence="2">The sequence shown here is derived from an EMBL/GenBank/DDBJ whole genome shotgun (WGS) entry which is preliminary data.</text>
</comment>
<name>A0AA41KIW1_9EURY</name>
<evidence type="ECO:0008006" key="4">
    <source>
        <dbReference type="Google" id="ProtNLM"/>
    </source>
</evidence>
<dbReference type="Proteomes" id="UP001166304">
    <property type="component" value="Unassembled WGS sequence"/>
</dbReference>
<dbReference type="EMBL" id="JAHQXE010000003">
    <property type="protein sequence ID" value="MBV0902063.1"/>
    <property type="molecule type" value="Genomic_DNA"/>
</dbReference>
<dbReference type="RefSeq" id="WP_162413748.1">
    <property type="nucleotide sequence ID" value="NZ_JAHQXE010000003.1"/>
</dbReference>
<evidence type="ECO:0000313" key="3">
    <source>
        <dbReference type="Proteomes" id="UP001166304"/>
    </source>
</evidence>
<feature type="region of interest" description="Disordered" evidence="1">
    <location>
        <begin position="15"/>
        <end position="53"/>
    </location>
</feature>
<protein>
    <recommendedName>
        <fullName evidence="4">Lipoprotein</fullName>
    </recommendedName>
</protein>
<evidence type="ECO:0000256" key="1">
    <source>
        <dbReference type="SAM" id="MobiDB-lite"/>
    </source>
</evidence>
<gene>
    <name evidence="2" type="ORF">KTS37_09715</name>
</gene>
<dbReference type="PROSITE" id="PS51257">
    <property type="entry name" value="PROKAR_LIPOPROTEIN"/>
    <property type="match status" value="1"/>
</dbReference>
<feature type="compositionally biased region" description="Basic and acidic residues" evidence="1">
    <location>
        <begin position="31"/>
        <end position="53"/>
    </location>
</feature>
<evidence type="ECO:0000313" key="2">
    <source>
        <dbReference type="EMBL" id="MBV0902063.1"/>
    </source>
</evidence>
<proteinExistence type="predicted"/>
<sequence>MKLTRRAFVAGASALGSGCVGFGDSSTPTPRPDRDGDGAPDHADDYPGDERRAVRSFQWEGTASLQPGEFQAVALTNSERASGDVLDYEVSVDGDTPVDCLVFERDAYDRFQDGARDVSVVSEYSRVGVTDASVTRQLARGEFLFALDYTDQSTAPGPAPVEVSITLELGEALATETA</sequence>